<accession>A0A8J3EXG1</accession>
<dbReference type="CDD" id="cd02966">
    <property type="entry name" value="TlpA_like_family"/>
    <property type="match status" value="1"/>
</dbReference>
<dbReference type="InterPro" id="IPR000866">
    <property type="entry name" value="AhpC/TSA"/>
</dbReference>
<keyword evidence="3" id="KW-0735">Signal-anchor</keyword>
<dbReference type="Proteomes" id="UP000650511">
    <property type="component" value="Unassembled WGS sequence"/>
</dbReference>
<dbReference type="GO" id="GO:0016491">
    <property type="term" value="F:oxidoreductase activity"/>
    <property type="evidence" value="ECO:0007669"/>
    <property type="project" value="InterPro"/>
</dbReference>
<comment type="subcellular location">
    <subcellularLocation>
        <location evidence="1">Cell envelope</location>
    </subcellularLocation>
</comment>
<dbReference type="EMBL" id="BMHA01000005">
    <property type="protein sequence ID" value="GGI05685.1"/>
    <property type="molecule type" value="Genomic_DNA"/>
</dbReference>
<dbReference type="GO" id="GO:0017004">
    <property type="term" value="P:cytochrome complex assembly"/>
    <property type="evidence" value="ECO:0007669"/>
    <property type="project" value="UniProtKB-KW"/>
</dbReference>
<dbReference type="OrthoDB" id="9796554at2"/>
<dbReference type="GO" id="GO:0030313">
    <property type="term" value="C:cell envelope"/>
    <property type="evidence" value="ECO:0007669"/>
    <property type="project" value="UniProtKB-SubCell"/>
</dbReference>
<keyword evidence="9" id="KW-1185">Reference proteome</keyword>
<comment type="caution">
    <text evidence="8">The sequence shown here is derived from an EMBL/GenBank/DDBJ whole genome shotgun (WGS) entry which is preliminary data.</text>
</comment>
<evidence type="ECO:0000256" key="5">
    <source>
        <dbReference type="ARBA" id="ARBA00023284"/>
    </source>
</evidence>
<protein>
    <recommendedName>
        <fullName evidence="7">Thioredoxin domain-containing protein</fullName>
    </recommendedName>
</protein>
<evidence type="ECO:0000313" key="9">
    <source>
        <dbReference type="Proteomes" id="UP000650511"/>
    </source>
</evidence>
<feature type="chain" id="PRO_5035324608" description="Thioredoxin domain-containing protein" evidence="6">
    <location>
        <begin position="26"/>
        <end position="199"/>
    </location>
</feature>
<evidence type="ECO:0000256" key="6">
    <source>
        <dbReference type="SAM" id="SignalP"/>
    </source>
</evidence>
<sequence>MSRVLTGLLAALALVATACTSSSSAADCEDIPGVRPGVCPIAAEDRQPAPQDAMPVLGEDGGEVTIADLRGRVVVVNFWASWCGPCRVEQPHLNAAHGMLPDDEVAFVGVNIEDARANALAHEREFDIPYPSLFDPDNVYASRYGGVGARTIPTTLFLDEQGRVAARLFGSPRDAIEVVALAEAVLASGASADAAPAGP</sequence>
<evidence type="ECO:0000313" key="8">
    <source>
        <dbReference type="EMBL" id="GGI05685.1"/>
    </source>
</evidence>
<dbReference type="Pfam" id="PF00578">
    <property type="entry name" value="AhpC-TSA"/>
    <property type="match status" value="1"/>
</dbReference>
<dbReference type="PROSITE" id="PS00194">
    <property type="entry name" value="THIOREDOXIN_1"/>
    <property type="match status" value="1"/>
</dbReference>
<keyword evidence="2" id="KW-0201">Cytochrome c-type biogenesis</keyword>
<proteinExistence type="predicted"/>
<dbReference type="AlphaFoldDB" id="A0A8J3EXG1"/>
<reference evidence="8" key="1">
    <citation type="journal article" date="2014" name="Int. J. Syst. Evol. Microbiol.">
        <title>Complete genome sequence of Corynebacterium casei LMG S-19264T (=DSM 44701T), isolated from a smear-ripened cheese.</title>
        <authorList>
            <consortium name="US DOE Joint Genome Institute (JGI-PGF)"/>
            <person name="Walter F."/>
            <person name="Albersmeier A."/>
            <person name="Kalinowski J."/>
            <person name="Ruckert C."/>
        </authorList>
    </citation>
    <scope>NUCLEOTIDE SEQUENCE</scope>
    <source>
        <strain evidence="8">CGMCC 1.14988</strain>
    </source>
</reference>
<dbReference type="InterPro" id="IPR036249">
    <property type="entry name" value="Thioredoxin-like_sf"/>
</dbReference>
<feature type="domain" description="Thioredoxin" evidence="7">
    <location>
        <begin position="43"/>
        <end position="187"/>
    </location>
</feature>
<keyword evidence="4" id="KW-1015">Disulfide bond</keyword>
<dbReference type="InterPro" id="IPR050553">
    <property type="entry name" value="Thioredoxin_ResA/DsbE_sf"/>
</dbReference>
<evidence type="ECO:0000256" key="2">
    <source>
        <dbReference type="ARBA" id="ARBA00022748"/>
    </source>
</evidence>
<keyword evidence="5" id="KW-0676">Redox-active center</keyword>
<dbReference type="SUPFAM" id="SSF52833">
    <property type="entry name" value="Thioredoxin-like"/>
    <property type="match status" value="1"/>
</dbReference>
<evidence type="ECO:0000256" key="1">
    <source>
        <dbReference type="ARBA" id="ARBA00004196"/>
    </source>
</evidence>
<keyword evidence="6" id="KW-0732">Signal</keyword>
<evidence type="ECO:0000256" key="3">
    <source>
        <dbReference type="ARBA" id="ARBA00022968"/>
    </source>
</evidence>
<dbReference type="InterPro" id="IPR017937">
    <property type="entry name" value="Thioredoxin_CS"/>
</dbReference>
<organism evidence="8 9">
    <name type="scientific">Egicoccus halophilus</name>
    <dbReference type="NCBI Taxonomy" id="1670830"/>
    <lineage>
        <taxon>Bacteria</taxon>
        <taxon>Bacillati</taxon>
        <taxon>Actinomycetota</taxon>
        <taxon>Nitriliruptoria</taxon>
        <taxon>Egicoccales</taxon>
        <taxon>Egicoccaceae</taxon>
        <taxon>Egicoccus</taxon>
    </lineage>
</organism>
<dbReference type="PROSITE" id="PS51352">
    <property type="entry name" value="THIOREDOXIN_2"/>
    <property type="match status" value="1"/>
</dbReference>
<dbReference type="PANTHER" id="PTHR42852:SF6">
    <property type="entry name" value="THIOL:DISULFIDE INTERCHANGE PROTEIN DSBE"/>
    <property type="match status" value="1"/>
</dbReference>
<reference evidence="8" key="2">
    <citation type="submission" date="2020-09" db="EMBL/GenBank/DDBJ databases">
        <authorList>
            <person name="Sun Q."/>
            <person name="Zhou Y."/>
        </authorList>
    </citation>
    <scope>NUCLEOTIDE SEQUENCE</scope>
    <source>
        <strain evidence="8">CGMCC 1.14988</strain>
    </source>
</reference>
<dbReference type="Gene3D" id="3.40.30.10">
    <property type="entry name" value="Glutaredoxin"/>
    <property type="match status" value="1"/>
</dbReference>
<dbReference type="PROSITE" id="PS51257">
    <property type="entry name" value="PROKAR_LIPOPROTEIN"/>
    <property type="match status" value="1"/>
</dbReference>
<name>A0A8J3EXG1_9ACTN</name>
<dbReference type="RefSeq" id="WP_130648497.1">
    <property type="nucleotide sequence ID" value="NZ_BMHA01000005.1"/>
</dbReference>
<keyword evidence="3" id="KW-0812">Transmembrane</keyword>
<gene>
    <name evidence="8" type="ORF">GCM10011354_15320</name>
</gene>
<evidence type="ECO:0000259" key="7">
    <source>
        <dbReference type="PROSITE" id="PS51352"/>
    </source>
</evidence>
<evidence type="ECO:0000256" key="4">
    <source>
        <dbReference type="ARBA" id="ARBA00023157"/>
    </source>
</evidence>
<dbReference type="GO" id="GO:0016209">
    <property type="term" value="F:antioxidant activity"/>
    <property type="evidence" value="ECO:0007669"/>
    <property type="project" value="InterPro"/>
</dbReference>
<dbReference type="InterPro" id="IPR013766">
    <property type="entry name" value="Thioredoxin_domain"/>
</dbReference>
<feature type="signal peptide" evidence="6">
    <location>
        <begin position="1"/>
        <end position="25"/>
    </location>
</feature>
<dbReference type="PANTHER" id="PTHR42852">
    <property type="entry name" value="THIOL:DISULFIDE INTERCHANGE PROTEIN DSBE"/>
    <property type="match status" value="1"/>
</dbReference>